<name>A0A1J5T715_9ZZZZ</name>
<dbReference type="GO" id="GO:0006307">
    <property type="term" value="P:DNA alkylation repair"/>
    <property type="evidence" value="ECO:0007669"/>
    <property type="project" value="TreeGrafter"/>
</dbReference>
<dbReference type="Pfam" id="PF00730">
    <property type="entry name" value="HhH-GPD"/>
    <property type="match status" value="1"/>
</dbReference>
<dbReference type="Gene3D" id="1.10.340.30">
    <property type="entry name" value="Hypothetical protein, domain 2"/>
    <property type="match status" value="1"/>
</dbReference>
<keyword evidence="2" id="KW-0227">DNA damage</keyword>
<reference evidence="5" key="1">
    <citation type="submission" date="2016-10" db="EMBL/GenBank/DDBJ databases">
        <title>Sequence of Gallionella enrichment culture.</title>
        <authorList>
            <person name="Poehlein A."/>
            <person name="Muehling M."/>
            <person name="Daniel R."/>
        </authorList>
    </citation>
    <scope>NUCLEOTIDE SEQUENCE</scope>
</reference>
<comment type="similarity">
    <text evidence="1">Belongs to the alkylbase DNA glycosidase AlkA family.</text>
</comment>
<dbReference type="AlphaFoldDB" id="A0A1J5T715"/>
<keyword evidence="5" id="KW-0378">Hydrolase</keyword>
<evidence type="ECO:0000259" key="4">
    <source>
        <dbReference type="SMART" id="SM00478"/>
    </source>
</evidence>
<dbReference type="PANTHER" id="PTHR43003">
    <property type="entry name" value="DNA-3-METHYLADENINE GLYCOSYLASE"/>
    <property type="match status" value="1"/>
</dbReference>
<proteinExistence type="inferred from homology"/>
<accession>A0A1J5T715</accession>
<dbReference type="InterPro" id="IPR003265">
    <property type="entry name" value="HhH-GPD_domain"/>
</dbReference>
<gene>
    <name evidence="5" type="primary">alkA_2</name>
    <name evidence="5" type="ORF">GALL_62830</name>
</gene>
<dbReference type="InterPro" id="IPR011257">
    <property type="entry name" value="DNA_glycosylase"/>
</dbReference>
<dbReference type="GO" id="GO:0043916">
    <property type="term" value="F:DNA-7-methylguanine glycosylase activity"/>
    <property type="evidence" value="ECO:0007669"/>
    <property type="project" value="TreeGrafter"/>
</dbReference>
<sequence length="201" mass="23253">MSYIEHLKKDKKLAKIIGDELDELKLRQNIPLRLMASIMSQQLNTKVASVIFHRFLKLYNGKEPKPQQVLDSSFEELRAIGLSNAKVGYVKNVAAFCIENKINDKKLLKMQNEEIIELLTEIKGVGRWTVEMLLMFSLGREDVFAVDDLGIQQAMIKIYKLNETDKKILKQQMLKISAKWIPFRTYACLHLWGWKDNSPGN</sequence>
<feature type="domain" description="HhH-GPD" evidence="4">
    <location>
        <begin position="39"/>
        <end position="196"/>
    </location>
</feature>
<evidence type="ECO:0000256" key="3">
    <source>
        <dbReference type="ARBA" id="ARBA00023204"/>
    </source>
</evidence>
<dbReference type="GO" id="GO:0008725">
    <property type="term" value="F:DNA-3-methyladenine glycosylase activity"/>
    <property type="evidence" value="ECO:0007669"/>
    <property type="project" value="TreeGrafter"/>
</dbReference>
<evidence type="ECO:0000256" key="2">
    <source>
        <dbReference type="ARBA" id="ARBA00022763"/>
    </source>
</evidence>
<dbReference type="EC" id="3.2.2.21" evidence="5"/>
<dbReference type="EMBL" id="MLJW01000018">
    <property type="protein sequence ID" value="OIR12032.1"/>
    <property type="molecule type" value="Genomic_DNA"/>
</dbReference>
<dbReference type="SUPFAM" id="SSF48150">
    <property type="entry name" value="DNA-glycosylase"/>
    <property type="match status" value="1"/>
</dbReference>
<dbReference type="GO" id="GO:0006285">
    <property type="term" value="P:base-excision repair, AP site formation"/>
    <property type="evidence" value="ECO:0007669"/>
    <property type="project" value="TreeGrafter"/>
</dbReference>
<evidence type="ECO:0000256" key="1">
    <source>
        <dbReference type="ARBA" id="ARBA00010817"/>
    </source>
</evidence>
<evidence type="ECO:0000313" key="5">
    <source>
        <dbReference type="EMBL" id="OIR12032.1"/>
    </source>
</evidence>
<keyword evidence="5" id="KW-0326">Glycosidase</keyword>
<dbReference type="CDD" id="cd00056">
    <property type="entry name" value="ENDO3c"/>
    <property type="match status" value="1"/>
</dbReference>
<dbReference type="Gene3D" id="1.10.1670.40">
    <property type="match status" value="1"/>
</dbReference>
<dbReference type="FunFam" id="1.10.340.30:FF:000004">
    <property type="entry name" value="DNA-3-methyladenine glycosylase II"/>
    <property type="match status" value="1"/>
</dbReference>
<comment type="caution">
    <text evidence="5">The sequence shown here is derived from an EMBL/GenBank/DDBJ whole genome shotgun (WGS) entry which is preliminary data.</text>
</comment>
<dbReference type="GO" id="GO:0032131">
    <property type="term" value="F:alkylated DNA binding"/>
    <property type="evidence" value="ECO:0007669"/>
    <property type="project" value="TreeGrafter"/>
</dbReference>
<dbReference type="SMART" id="SM00478">
    <property type="entry name" value="ENDO3c"/>
    <property type="match status" value="1"/>
</dbReference>
<protein>
    <submittedName>
        <fullName evidence="5">DNA-3-methyladenine glycosylase</fullName>
        <ecNumber evidence="5">3.2.2.21</ecNumber>
    </submittedName>
</protein>
<dbReference type="GO" id="GO:0032993">
    <property type="term" value="C:protein-DNA complex"/>
    <property type="evidence" value="ECO:0007669"/>
    <property type="project" value="TreeGrafter"/>
</dbReference>
<dbReference type="PROSITE" id="PS00516">
    <property type="entry name" value="ALKYLBASE_DNA_GLYCOS"/>
    <property type="match status" value="1"/>
</dbReference>
<dbReference type="InterPro" id="IPR000035">
    <property type="entry name" value="Alkylbase_DNA_glycsylse_CS"/>
</dbReference>
<dbReference type="InterPro" id="IPR051912">
    <property type="entry name" value="Alkylbase_DNA_Glycosylase/TA"/>
</dbReference>
<organism evidence="5">
    <name type="scientific">mine drainage metagenome</name>
    <dbReference type="NCBI Taxonomy" id="410659"/>
    <lineage>
        <taxon>unclassified sequences</taxon>
        <taxon>metagenomes</taxon>
        <taxon>ecological metagenomes</taxon>
    </lineage>
</organism>
<keyword evidence="3" id="KW-0234">DNA repair</keyword>
<dbReference type="PANTHER" id="PTHR43003:SF5">
    <property type="entry name" value="DNA-3-METHYLADENINE GLYCOSYLASE"/>
    <property type="match status" value="1"/>
</dbReference>